<comment type="cofactor">
    <cofactor evidence="10">
        <name>Cu(2+)</name>
        <dbReference type="ChEBI" id="CHEBI:29036"/>
    </cofactor>
    <text evidence="10">Binds 1 Cu(+) ion.</text>
</comment>
<evidence type="ECO:0000256" key="6">
    <source>
        <dbReference type="ARBA" id="ARBA00022737"/>
    </source>
</evidence>
<dbReference type="EMBL" id="JBHUII010000011">
    <property type="protein sequence ID" value="MFD2207525.1"/>
    <property type="molecule type" value="Genomic_DNA"/>
</dbReference>
<dbReference type="Proteomes" id="UP001597294">
    <property type="component" value="Unassembled WGS sequence"/>
</dbReference>
<dbReference type="SUPFAM" id="SSF49503">
    <property type="entry name" value="Cupredoxins"/>
    <property type="match status" value="2"/>
</dbReference>
<dbReference type="GO" id="GO:0050421">
    <property type="term" value="F:nitrite reductase (NO-forming) activity"/>
    <property type="evidence" value="ECO:0007669"/>
    <property type="project" value="UniProtKB-EC"/>
</dbReference>
<evidence type="ECO:0000256" key="3">
    <source>
        <dbReference type="ARBA" id="ARBA00011882"/>
    </source>
</evidence>
<organism evidence="12 13">
    <name type="scientific">Kiloniella antarctica</name>
    <dbReference type="NCBI Taxonomy" id="1550907"/>
    <lineage>
        <taxon>Bacteria</taxon>
        <taxon>Pseudomonadati</taxon>
        <taxon>Pseudomonadota</taxon>
        <taxon>Alphaproteobacteria</taxon>
        <taxon>Rhodospirillales</taxon>
        <taxon>Kiloniellaceae</taxon>
        <taxon>Kiloniella</taxon>
    </lineage>
</organism>
<feature type="domain" description="Plastocyanin-like" evidence="11">
    <location>
        <begin position="140"/>
        <end position="254"/>
    </location>
</feature>
<name>A0ABW5BPZ4_9PROT</name>
<evidence type="ECO:0000259" key="11">
    <source>
        <dbReference type="Pfam" id="PF07732"/>
    </source>
</evidence>
<comment type="caution">
    <text evidence="12">The sequence shown here is derived from an EMBL/GenBank/DDBJ whole genome shotgun (WGS) entry which is preliminary data.</text>
</comment>
<dbReference type="NCBIfam" id="TIGR02376">
    <property type="entry name" value="Cu_nitrite_red"/>
    <property type="match status" value="1"/>
</dbReference>
<comment type="similarity">
    <text evidence="1 10">Belongs to the multicopper oxidase family.</text>
</comment>
<evidence type="ECO:0000256" key="5">
    <source>
        <dbReference type="ARBA" id="ARBA00022723"/>
    </source>
</evidence>
<dbReference type="EC" id="1.7.2.1" evidence="3 10"/>
<dbReference type="InterPro" id="IPR008972">
    <property type="entry name" value="Cupredoxin"/>
</dbReference>
<evidence type="ECO:0000256" key="8">
    <source>
        <dbReference type="ARBA" id="ARBA00023008"/>
    </source>
</evidence>
<comment type="subunit">
    <text evidence="2 10">Homotrimer.</text>
</comment>
<accession>A0ABW5BPZ4</accession>
<keyword evidence="13" id="KW-1185">Reference proteome</keyword>
<dbReference type="InterPro" id="IPR001287">
    <property type="entry name" value="NO2-reductase_Cu"/>
</dbReference>
<dbReference type="InterPro" id="IPR006311">
    <property type="entry name" value="TAT_signal"/>
</dbReference>
<dbReference type="PROSITE" id="PS51318">
    <property type="entry name" value="TAT"/>
    <property type="match status" value="1"/>
</dbReference>
<evidence type="ECO:0000256" key="2">
    <source>
        <dbReference type="ARBA" id="ARBA00011233"/>
    </source>
</evidence>
<comment type="cofactor">
    <cofactor evidence="10">
        <name>Cu(+)</name>
        <dbReference type="ChEBI" id="CHEBI:49552"/>
    </cofactor>
    <text evidence="10">Binds 1 Cu(+) ion.</text>
</comment>
<keyword evidence="6" id="KW-0677">Repeat</keyword>
<evidence type="ECO:0000256" key="4">
    <source>
        <dbReference type="ARBA" id="ARBA00017290"/>
    </source>
</evidence>
<dbReference type="RefSeq" id="WP_380254229.1">
    <property type="nucleotide sequence ID" value="NZ_JBHUII010000011.1"/>
</dbReference>
<keyword evidence="5 10" id="KW-0479">Metal-binding</keyword>
<evidence type="ECO:0000256" key="10">
    <source>
        <dbReference type="RuleBase" id="RU365025"/>
    </source>
</evidence>
<evidence type="ECO:0000256" key="1">
    <source>
        <dbReference type="ARBA" id="ARBA00010609"/>
    </source>
</evidence>
<keyword evidence="8 10" id="KW-0186">Copper</keyword>
<reference evidence="13" key="1">
    <citation type="journal article" date="2019" name="Int. J. Syst. Evol. Microbiol.">
        <title>The Global Catalogue of Microorganisms (GCM) 10K type strain sequencing project: providing services to taxonomists for standard genome sequencing and annotation.</title>
        <authorList>
            <consortium name="The Broad Institute Genomics Platform"/>
            <consortium name="The Broad Institute Genome Sequencing Center for Infectious Disease"/>
            <person name="Wu L."/>
            <person name="Ma J."/>
        </authorList>
    </citation>
    <scope>NUCLEOTIDE SEQUENCE [LARGE SCALE GENOMIC DNA]</scope>
    <source>
        <strain evidence="13">CGMCC 4.7192</strain>
    </source>
</reference>
<dbReference type="InterPro" id="IPR011707">
    <property type="entry name" value="Cu-oxidase-like_N"/>
</dbReference>
<evidence type="ECO:0000256" key="9">
    <source>
        <dbReference type="ARBA" id="ARBA00049340"/>
    </source>
</evidence>
<protein>
    <recommendedName>
        <fullName evidence="4 10">Copper-containing nitrite reductase</fullName>
        <ecNumber evidence="3 10">1.7.2.1</ecNumber>
    </recommendedName>
</protein>
<comment type="catalytic activity">
    <reaction evidence="9 10">
        <text>nitric oxide + Fe(III)-[cytochrome c] + H2O = Fe(II)-[cytochrome c] + nitrite + 2 H(+)</text>
        <dbReference type="Rhea" id="RHEA:15233"/>
        <dbReference type="Rhea" id="RHEA-COMP:10350"/>
        <dbReference type="Rhea" id="RHEA-COMP:14399"/>
        <dbReference type="ChEBI" id="CHEBI:15377"/>
        <dbReference type="ChEBI" id="CHEBI:15378"/>
        <dbReference type="ChEBI" id="CHEBI:16301"/>
        <dbReference type="ChEBI" id="CHEBI:16480"/>
        <dbReference type="ChEBI" id="CHEBI:29033"/>
        <dbReference type="ChEBI" id="CHEBI:29034"/>
        <dbReference type="EC" id="1.7.2.1"/>
    </reaction>
</comment>
<evidence type="ECO:0000256" key="7">
    <source>
        <dbReference type="ARBA" id="ARBA00023002"/>
    </source>
</evidence>
<dbReference type="Pfam" id="PF07732">
    <property type="entry name" value="Cu-oxidase_3"/>
    <property type="match status" value="1"/>
</dbReference>
<keyword evidence="7 10" id="KW-0560">Oxidoreductase</keyword>
<proteinExistence type="inferred from homology"/>
<sequence>MGQLANEDHPLRVIAGDFNKYSNSDWNLDEEQKKTMENNNNKTMDRRSFLRNTTLASTSVAIGALTMAGTAEATSPENLRNIIPGQVADATTKIKTSLTEEEIAKLPRVKQKMVPPPFAPAHDHIAEGGPKVVEVTLVIEEMPWTISDEAETIALTFNGSVPGPLIVVHEGDYVELTMVNPETNAMEHNIDFHSSTGALGGGGLTHVLPGETTVLRWKATKPGAFVYHCAPGGSMIPYHVIKGMNGAVVVLPRNGITDGRGKPLTYDKMYFIGEQDFYVPKDNEGNYKKYEDAGEDFDDVMEVARKLIPTHEVFNGKVGALTGEGALKSKVGESVLFVHAQANRDCRPHLIGGHWNYSWEFGSFDDIPGRGHETALVRGGSAGTFLYTFEQPGVYAYVNHNLIEATELGAVAHVIVEGEWNDDLMKQIKKGDSA</sequence>
<evidence type="ECO:0000313" key="12">
    <source>
        <dbReference type="EMBL" id="MFD2207525.1"/>
    </source>
</evidence>
<evidence type="ECO:0000313" key="13">
    <source>
        <dbReference type="Proteomes" id="UP001597294"/>
    </source>
</evidence>
<dbReference type="Gene3D" id="2.60.40.420">
    <property type="entry name" value="Cupredoxins - blue copper proteins"/>
    <property type="match status" value="2"/>
</dbReference>
<dbReference type="PRINTS" id="PR00695">
    <property type="entry name" value="CUNO2RDTASE"/>
</dbReference>
<gene>
    <name evidence="12" type="primary">nirK</name>
    <name evidence="12" type="ORF">ACFSKO_18050</name>
</gene>